<evidence type="ECO:0000313" key="3">
    <source>
        <dbReference type="Proteomes" id="UP000054639"/>
    </source>
</evidence>
<evidence type="ECO:0000313" key="2">
    <source>
        <dbReference type="EMBL" id="STY18284.1"/>
    </source>
</evidence>
<dbReference type="Proteomes" id="UP000254230">
    <property type="component" value="Unassembled WGS sequence"/>
</dbReference>
<evidence type="ECO:0000313" key="4">
    <source>
        <dbReference type="Proteomes" id="UP000254230"/>
    </source>
</evidence>
<dbReference type="STRING" id="45072.Lqua_3302"/>
<dbReference type="RefSeq" id="WP_058475414.1">
    <property type="nucleotide sequence ID" value="NZ_CAAAIL010000020.1"/>
</dbReference>
<dbReference type="EMBL" id="LNYR01000048">
    <property type="protein sequence ID" value="KTD43401.1"/>
    <property type="molecule type" value="Genomic_DNA"/>
</dbReference>
<accession>A0A378KTY8</accession>
<protein>
    <submittedName>
        <fullName evidence="2">Uncharacterized protein</fullName>
    </submittedName>
</protein>
<organism evidence="2 4">
    <name type="scientific">Legionella quateirensis</name>
    <dbReference type="NCBI Taxonomy" id="45072"/>
    <lineage>
        <taxon>Bacteria</taxon>
        <taxon>Pseudomonadati</taxon>
        <taxon>Pseudomonadota</taxon>
        <taxon>Gammaproteobacteria</taxon>
        <taxon>Legionellales</taxon>
        <taxon>Legionellaceae</taxon>
        <taxon>Legionella</taxon>
    </lineage>
</organism>
<dbReference type="OrthoDB" id="5651058at2"/>
<proteinExistence type="predicted"/>
<sequence>MQFTEHLEERATEDKPRLTEDELHAMANHYISESNRLIFQELPHVISQIIEHEIWKKRTDSYKNFGEYVLGQSPDGLGITNNELLWLLRAAMNKGNQHAAHWGDVLGEVDTSVRMFAKEKKIPIRDLHRDLTEQDNISMELAHENTITYLPSRSKSTDGQLLKLRVNNPEAYENVIQGKMKLKEAMPQPLRKKLQPIESVKNKFSSLCKSDREAFLAWIEQERENLV</sequence>
<reference evidence="1 3" key="1">
    <citation type="submission" date="2015-11" db="EMBL/GenBank/DDBJ databases">
        <title>Genomic analysis of 38 Legionella species identifies large and diverse effector repertoires.</title>
        <authorList>
            <person name="Burstein D."/>
            <person name="Amaro F."/>
            <person name="Zusman T."/>
            <person name="Lifshitz Z."/>
            <person name="Cohen O."/>
            <person name="Gilbert J.A."/>
            <person name="Pupko T."/>
            <person name="Shuman H.A."/>
            <person name="Segal G."/>
        </authorList>
    </citation>
    <scope>NUCLEOTIDE SEQUENCE [LARGE SCALE GENOMIC DNA]</scope>
    <source>
        <strain evidence="1 3">ATCC 49507</strain>
    </source>
</reference>
<evidence type="ECO:0000313" key="1">
    <source>
        <dbReference type="EMBL" id="KTD43401.1"/>
    </source>
</evidence>
<keyword evidence="3" id="KW-1185">Reference proteome</keyword>
<gene>
    <name evidence="1" type="ORF">Lqua_3302</name>
    <name evidence="2" type="ORF">NCTC12376_02102</name>
</gene>
<reference evidence="2 4" key="2">
    <citation type="submission" date="2018-06" db="EMBL/GenBank/DDBJ databases">
        <authorList>
            <consortium name="Pathogen Informatics"/>
            <person name="Doyle S."/>
        </authorList>
    </citation>
    <scope>NUCLEOTIDE SEQUENCE [LARGE SCALE GENOMIC DNA]</scope>
    <source>
        <strain evidence="2 4">NCTC12376</strain>
    </source>
</reference>
<dbReference type="EMBL" id="UGOW01000001">
    <property type="protein sequence ID" value="STY18284.1"/>
    <property type="molecule type" value="Genomic_DNA"/>
</dbReference>
<dbReference type="AlphaFoldDB" id="A0A378KTY8"/>
<name>A0A378KTY8_9GAMM</name>
<dbReference type="Proteomes" id="UP000054639">
    <property type="component" value="Unassembled WGS sequence"/>
</dbReference>